<dbReference type="GO" id="GO:0000976">
    <property type="term" value="F:transcription cis-regulatory region binding"/>
    <property type="evidence" value="ECO:0007669"/>
    <property type="project" value="TreeGrafter"/>
</dbReference>
<evidence type="ECO:0000256" key="1">
    <source>
        <dbReference type="ARBA" id="ARBA00022491"/>
    </source>
</evidence>
<evidence type="ECO:0000313" key="6">
    <source>
        <dbReference type="EMBL" id="NMO00374.1"/>
    </source>
</evidence>
<name>A0A848KMS0_9ACTN</name>
<feature type="domain" description="HTH lacI-type" evidence="5">
    <location>
        <begin position="9"/>
        <end position="65"/>
    </location>
</feature>
<keyword evidence="3" id="KW-0238">DNA-binding</keyword>
<evidence type="ECO:0000256" key="3">
    <source>
        <dbReference type="ARBA" id="ARBA00023125"/>
    </source>
</evidence>
<evidence type="ECO:0000256" key="2">
    <source>
        <dbReference type="ARBA" id="ARBA00023015"/>
    </source>
</evidence>
<evidence type="ECO:0000256" key="4">
    <source>
        <dbReference type="ARBA" id="ARBA00023163"/>
    </source>
</evidence>
<dbReference type="Pfam" id="PF13377">
    <property type="entry name" value="Peripla_BP_3"/>
    <property type="match status" value="1"/>
</dbReference>
<dbReference type="Pfam" id="PF00356">
    <property type="entry name" value="LacI"/>
    <property type="match status" value="1"/>
</dbReference>
<dbReference type="PANTHER" id="PTHR30146:SF148">
    <property type="entry name" value="HTH-TYPE TRANSCRIPTIONAL REPRESSOR PURR-RELATED"/>
    <property type="match status" value="1"/>
</dbReference>
<organism evidence="6 7">
    <name type="scientific">Gordonia asplenii</name>
    <dbReference type="NCBI Taxonomy" id="2725283"/>
    <lineage>
        <taxon>Bacteria</taxon>
        <taxon>Bacillati</taxon>
        <taxon>Actinomycetota</taxon>
        <taxon>Actinomycetes</taxon>
        <taxon>Mycobacteriales</taxon>
        <taxon>Gordoniaceae</taxon>
        <taxon>Gordonia</taxon>
    </lineage>
</organism>
<dbReference type="SMART" id="SM00354">
    <property type="entry name" value="HTH_LACI"/>
    <property type="match status" value="1"/>
</dbReference>
<dbReference type="PROSITE" id="PS50932">
    <property type="entry name" value="HTH_LACI_2"/>
    <property type="match status" value="1"/>
</dbReference>
<dbReference type="GO" id="GO:0003700">
    <property type="term" value="F:DNA-binding transcription factor activity"/>
    <property type="evidence" value="ECO:0007669"/>
    <property type="project" value="TreeGrafter"/>
</dbReference>
<keyword evidence="4" id="KW-0804">Transcription</keyword>
<keyword evidence="2" id="KW-0805">Transcription regulation</keyword>
<proteinExistence type="predicted"/>
<reference evidence="6 7" key="1">
    <citation type="submission" date="2020-04" db="EMBL/GenBank/DDBJ databases">
        <title>Gordonia sp. nov. TBRC 11910.</title>
        <authorList>
            <person name="Suriyachadkun C."/>
        </authorList>
    </citation>
    <scope>NUCLEOTIDE SEQUENCE [LARGE SCALE GENOMIC DNA]</scope>
    <source>
        <strain evidence="6 7">TBRC 11910</strain>
    </source>
</reference>
<evidence type="ECO:0000313" key="7">
    <source>
        <dbReference type="Proteomes" id="UP000550729"/>
    </source>
</evidence>
<dbReference type="SUPFAM" id="SSF53822">
    <property type="entry name" value="Periplasmic binding protein-like I"/>
    <property type="match status" value="1"/>
</dbReference>
<dbReference type="AlphaFoldDB" id="A0A848KMS0"/>
<protein>
    <submittedName>
        <fullName evidence="6">Substrate-binding domain-containing protein</fullName>
    </submittedName>
</protein>
<dbReference type="RefSeq" id="WP_170192878.1">
    <property type="nucleotide sequence ID" value="NZ_JABBNB010000003.1"/>
</dbReference>
<comment type="caution">
    <text evidence="6">The sequence shown here is derived from an EMBL/GenBank/DDBJ whole genome shotgun (WGS) entry which is preliminary data.</text>
</comment>
<dbReference type="InterPro" id="IPR028082">
    <property type="entry name" value="Peripla_BP_I"/>
</dbReference>
<dbReference type="CDD" id="cd06288">
    <property type="entry name" value="PBP1_sucrose_transcription_regulator"/>
    <property type="match status" value="1"/>
</dbReference>
<dbReference type="PANTHER" id="PTHR30146">
    <property type="entry name" value="LACI-RELATED TRANSCRIPTIONAL REPRESSOR"/>
    <property type="match status" value="1"/>
</dbReference>
<sequence>MGARAGRRPTLADVAERAGMSKAAVSMVLNDRPDSRLSADAADRIRAAADELGYRPNPAAQSLRLGKTRTIGFVSDEVTVTRFASGMIRGVLDAAREHGYTVLMSETAGGHDLSDAVQSMTDRRVDGLLIGLMAARLIDVPAVPAGLPLVLVNGISPDGHASVLPDERVAGEDVAHHLLDRGHREIGIIGDLPDVASDPRRSATIAERFDGITKTLAGAGVDAIRLDVSAWQPGVGYDSTCRLLDAHPGLTALIAGNDSVAFGIYQALTERGLRVGHDVSVISFDDDEFAAYQRPGLTTARLPYEEMAKCGVDMLLGRRGPGQARIAMPLIVRDSVRDLGGAYASPGAAVT</sequence>
<dbReference type="SUPFAM" id="SSF47413">
    <property type="entry name" value="lambda repressor-like DNA-binding domains"/>
    <property type="match status" value="1"/>
</dbReference>
<dbReference type="Gene3D" id="1.10.260.40">
    <property type="entry name" value="lambda repressor-like DNA-binding domains"/>
    <property type="match status" value="1"/>
</dbReference>
<dbReference type="EMBL" id="JABBNB010000003">
    <property type="protein sequence ID" value="NMO00374.1"/>
    <property type="molecule type" value="Genomic_DNA"/>
</dbReference>
<keyword evidence="7" id="KW-1185">Reference proteome</keyword>
<dbReference type="Proteomes" id="UP000550729">
    <property type="component" value="Unassembled WGS sequence"/>
</dbReference>
<dbReference type="CDD" id="cd01392">
    <property type="entry name" value="HTH_LacI"/>
    <property type="match status" value="1"/>
</dbReference>
<dbReference type="InterPro" id="IPR010982">
    <property type="entry name" value="Lambda_DNA-bd_dom_sf"/>
</dbReference>
<dbReference type="InterPro" id="IPR046335">
    <property type="entry name" value="LacI/GalR-like_sensor"/>
</dbReference>
<dbReference type="Gene3D" id="3.40.50.2300">
    <property type="match status" value="2"/>
</dbReference>
<dbReference type="InterPro" id="IPR000843">
    <property type="entry name" value="HTH_LacI"/>
</dbReference>
<evidence type="ECO:0000259" key="5">
    <source>
        <dbReference type="PROSITE" id="PS50932"/>
    </source>
</evidence>
<keyword evidence="1" id="KW-0678">Repressor</keyword>
<accession>A0A848KMS0</accession>
<gene>
    <name evidence="6" type="ORF">HH308_03995</name>
</gene>